<comment type="similarity">
    <text evidence="8">Belongs to the tRNA(Ile)-lysidine synthase family.</text>
</comment>
<dbReference type="InterPro" id="IPR014729">
    <property type="entry name" value="Rossmann-like_a/b/a_fold"/>
</dbReference>
<keyword evidence="4 8" id="KW-0819">tRNA processing</keyword>
<comment type="subcellular location">
    <subcellularLocation>
        <location evidence="1 8">Cytoplasm</location>
    </subcellularLocation>
</comment>
<dbReference type="NCBIfam" id="TIGR02433">
    <property type="entry name" value="lysidine_TilS_C"/>
    <property type="match status" value="1"/>
</dbReference>
<dbReference type="GO" id="GO:0032267">
    <property type="term" value="F:tRNA(Ile)-lysidine synthase activity"/>
    <property type="evidence" value="ECO:0007669"/>
    <property type="project" value="UniProtKB-EC"/>
</dbReference>
<evidence type="ECO:0000256" key="2">
    <source>
        <dbReference type="ARBA" id="ARBA00022490"/>
    </source>
</evidence>
<evidence type="ECO:0000256" key="4">
    <source>
        <dbReference type="ARBA" id="ARBA00022694"/>
    </source>
</evidence>
<keyword evidence="3 8" id="KW-0436">Ligase</keyword>
<dbReference type="NCBIfam" id="TIGR02432">
    <property type="entry name" value="lysidine_TilS_N"/>
    <property type="match status" value="1"/>
</dbReference>
<dbReference type="RefSeq" id="WP_009133286.1">
    <property type="nucleotide sequence ID" value="NZ_CP102250.1"/>
</dbReference>
<evidence type="ECO:0000259" key="9">
    <source>
        <dbReference type="SMART" id="SM00977"/>
    </source>
</evidence>
<evidence type="ECO:0000256" key="8">
    <source>
        <dbReference type="HAMAP-Rule" id="MF_01161"/>
    </source>
</evidence>
<keyword evidence="6 8" id="KW-0067">ATP-binding</keyword>
<dbReference type="EMBL" id="ADLD01000004">
    <property type="protein sequence ID" value="EHB93214.1"/>
    <property type="molecule type" value="Genomic_DNA"/>
</dbReference>
<evidence type="ECO:0000256" key="1">
    <source>
        <dbReference type="ARBA" id="ARBA00004496"/>
    </source>
</evidence>
<comment type="function">
    <text evidence="8">Ligates lysine onto the cytidine present at position 34 of the AUA codon-specific tRNA(Ile) that contains the anticodon CAU, in an ATP-dependent manner. Cytidine is converted to lysidine, thus changing the amino acid specificity of the tRNA from methionine to isoleucine.</text>
</comment>
<dbReference type="GO" id="GO:0005524">
    <property type="term" value="F:ATP binding"/>
    <property type="evidence" value="ECO:0007669"/>
    <property type="project" value="UniProtKB-UniRule"/>
</dbReference>
<proteinExistence type="inferred from homology"/>
<dbReference type="SUPFAM" id="SSF52402">
    <property type="entry name" value="Adenine nucleotide alpha hydrolases-like"/>
    <property type="match status" value="1"/>
</dbReference>
<dbReference type="GO" id="GO:0005737">
    <property type="term" value="C:cytoplasm"/>
    <property type="evidence" value="ECO:0007669"/>
    <property type="project" value="UniProtKB-SubCell"/>
</dbReference>
<dbReference type="HAMAP" id="MF_01161">
    <property type="entry name" value="tRNA_Ile_lys_synt"/>
    <property type="match status" value="1"/>
</dbReference>
<dbReference type="HOGENOM" id="CLU_018869_0_1_10"/>
<evidence type="ECO:0000256" key="7">
    <source>
        <dbReference type="ARBA" id="ARBA00048539"/>
    </source>
</evidence>
<dbReference type="OrthoDB" id="9807403at2"/>
<dbReference type="PANTHER" id="PTHR43033">
    <property type="entry name" value="TRNA(ILE)-LYSIDINE SYNTHASE-RELATED"/>
    <property type="match status" value="1"/>
</dbReference>
<keyword evidence="11" id="KW-1185">Reference proteome</keyword>
<dbReference type="InterPro" id="IPR011063">
    <property type="entry name" value="TilS/TtcA_N"/>
</dbReference>
<dbReference type="InterPro" id="IPR012795">
    <property type="entry name" value="tRNA_Ile_lys_synt_N"/>
</dbReference>
<dbReference type="InterPro" id="IPR012094">
    <property type="entry name" value="tRNA_Ile_lys_synt"/>
</dbReference>
<evidence type="ECO:0000256" key="3">
    <source>
        <dbReference type="ARBA" id="ARBA00022598"/>
    </source>
</evidence>
<dbReference type="GO" id="GO:0006400">
    <property type="term" value="P:tRNA modification"/>
    <property type="evidence" value="ECO:0007669"/>
    <property type="project" value="UniProtKB-UniRule"/>
</dbReference>
<organism evidence="10 11">
    <name type="scientific">Alistipes indistinctus YIT 12060</name>
    <dbReference type="NCBI Taxonomy" id="742725"/>
    <lineage>
        <taxon>Bacteria</taxon>
        <taxon>Pseudomonadati</taxon>
        <taxon>Bacteroidota</taxon>
        <taxon>Bacteroidia</taxon>
        <taxon>Bacteroidales</taxon>
        <taxon>Rikenellaceae</taxon>
        <taxon>Alistipes</taxon>
    </lineage>
</organism>
<evidence type="ECO:0000313" key="10">
    <source>
        <dbReference type="EMBL" id="EHB93214.1"/>
    </source>
</evidence>
<reference evidence="10 11" key="1">
    <citation type="submission" date="2011-08" db="EMBL/GenBank/DDBJ databases">
        <title>The Genome Sequence of Alistipes indistinctus YIT 12060.</title>
        <authorList>
            <consortium name="The Broad Institute Genome Sequencing Platform"/>
            <person name="Earl A."/>
            <person name="Ward D."/>
            <person name="Feldgarden M."/>
            <person name="Gevers D."/>
            <person name="Morotomi M."/>
            <person name="Young S.K."/>
            <person name="Zeng Q."/>
            <person name="Gargeya S."/>
            <person name="Fitzgerald M."/>
            <person name="Haas B."/>
            <person name="Abouelleil A."/>
            <person name="Alvarado L."/>
            <person name="Arachchi H.M."/>
            <person name="Berlin A."/>
            <person name="Brown A."/>
            <person name="Chapman S.B."/>
            <person name="Chen Z."/>
            <person name="Dunbar C."/>
            <person name="Freedman E."/>
            <person name="Gearin G."/>
            <person name="Gellesch M."/>
            <person name="Goldberg J."/>
            <person name="Griggs A."/>
            <person name="Gujja S."/>
            <person name="Heiman D."/>
            <person name="Howarth C."/>
            <person name="Larson L."/>
            <person name="Lui A."/>
            <person name="MacDonald P.J.P."/>
            <person name="Montmayeur A."/>
            <person name="Murphy C."/>
            <person name="Neiman D."/>
            <person name="Pearson M."/>
            <person name="Priest M."/>
            <person name="Roberts A."/>
            <person name="Saif S."/>
            <person name="Shea T."/>
            <person name="Shenoy N."/>
            <person name="Sisk P."/>
            <person name="Stolte C."/>
            <person name="Sykes S."/>
            <person name="Wortman J."/>
            <person name="Nusbaum C."/>
            <person name="Birren B."/>
        </authorList>
    </citation>
    <scope>NUCLEOTIDE SEQUENCE [LARGE SCALE GENOMIC DNA]</scope>
    <source>
        <strain evidence="10 11">YIT 12060</strain>
    </source>
</reference>
<dbReference type="STRING" id="742725.HMPREF9450_00480"/>
<dbReference type="Proteomes" id="UP000006008">
    <property type="component" value="Unassembled WGS sequence"/>
</dbReference>
<dbReference type="CDD" id="cd01992">
    <property type="entry name" value="TilS_N"/>
    <property type="match status" value="1"/>
</dbReference>
<dbReference type="eggNOG" id="COG0037">
    <property type="taxonomic scope" value="Bacteria"/>
</dbReference>
<dbReference type="EC" id="6.3.4.19" evidence="8"/>
<dbReference type="SUPFAM" id="SSF56037">
    <property type="entry name" value="PheT/TilS domain"/>
    <property type="match status" value="1"/>
</dbReference>
<gene>
    <name evidence="8" type="primary">tilS</name>
    <name evidence="10" type="ORF">HMPREF9450_00480</name>
</gene>
<keyword evidence="5 8" id="KW-0547">Nucleotide-binding</keyword>
<evidence type="ECO:0000256" key="5">
    <source>
        <dbReference type="ARBA" id="ARBA00022741"/>
    </source>
</evidence>
<comment type="caution">
    <text evidence="10">The sequence shown here is derived from an EMBL/GenBank/DDBJ whole genome shotgun (WGS) entry which is preliminary data.</text>
</comment>
<accession>G5H6C0</accession>
<dbReference type="InterPro" id="IPR012796">
    <property type="entry name" value="Lysidine-tRNA-synth_C"/>
</dbReference>
<name>G5H6C0_9BACT</name>
<feature type="domain" description="Lysidine-tRNA(Ile) synthetase C-terminal" evidence="9">
    <location>
        <begin position="372"/>
        <end position="444"/>
    </location>
</feature>
<comment type="domain">
    <text evidence="8">The N-terminal region contains the highly conserved SGGXDS motif, predicted to be a P-loop motif involved in ATP binding.</text>
</comment>
<dbReference type="Pfam" id="PF01171">
    <property type="entry name" value="ATP_bind_3"/>
    <property type="match status" value="1"/>
</dbReference>
<keyword evidence="2 8" id="KW-0963">Cytoplasm</keyword>
<comment type="catalytic activity">
    <reaction evidence="7 8">
        <text>cytidine(34) in tRNA(Ile2) + L-lysine + ATP = lysidine(34) in tRNA(Ile2) + AMP + diphosphate + H(+)</text>
        <dbReference type="Rhea" id="RHEA:43744"/>
        <dbReference type="Rhea" id="RHEA-COMP:10625"/>
        <dbReference type="Rhea" id="RHEA-COMP:10670"/>
        <dbReference type="ChEBI" id="CHEBI:15378"/>
        <dbReference type="ChEBI" id="CHEBI:30616"/>
        <dbReference type="ChEBI" id="CHEBI:32551"/>
        <dbReference type="ChEBI" id="CHEBI:33019"/>
        <dbReference type="ChEBI" id="CHEBI:82748"/>
        <dbReference type="ChEBI" id="CHEBI:83665"/>
        <dbReference type="ChEBI" id="CHEBI:456215"/>
        <dbReference type="EC" id="6.3.4.19"/>
    </reaction>
</comment>
<dbReference type="PATRIC" id="fig|742725.3.peg.525"/>
<dbReference type="Gene3D" id="3.40.50.620">
    <property type="entry name" value="HUPs"/>
    <property type="match status" value="1"/>
</dbReference>
<dbReference type="SMART" id="SM00977">
    <property type="entry name" value="TilS_C"/>
    <property type="match status" value="1"/>
</dbReference>
<sequence length="451" mass="51514">METLLGKFENYVAEHNICSHGDRILLAVSGGVDSMVMLSLFAQSGYRIGVAHCNFQLRGPEAEEDEQLVAECAEKLGVPHYNIRFDTLREMERTGESVQMAARRLRYDWFDSLCDEHGYTHIAIAHHGDDSVETFFINLLRGTGLRGLTGISVTNGRLIRPLLFSTRKEILDYALQKKIPFREDSSNASTKYLRNKIRLGIVPRIKEISPQFTETMTSNVERLTAAQGFIDRGMALLRQQVVLSRGDVHTIEVDRIDPMLPVQFVVYELLRGFHFNPEVINQLYHSFENEGQSTGKHFYSRDYAAYIDRRRIIVMPIPADDTCELEADAQTRRLSCGGNIIRFERLEVDDLDTLQQPDNVALIDESKLRYPLRVRRWRDGDSFVPFGMSGHKKVSDFLVDSKVSLPDKRRQFVVVSDGEIVWIVGRRVDERFRVGSATENVLRLTAEIDPA</sequence>
<feature type="binding site" evidence="8">
    <location>
        <begin position="29"/>
        <end position="34"/>
    </location>
    <ligand>
        <name>ATP</name>
        <dbReference type="ChEBI" id="CHEBI:30616"/>
    </ligand>
</feature>
<dbReference type="Pfam" id="PF11734">
    <property type="entry name" value="TilS_C"/>
    <property type="match status" value="1"/>
</dbReference>
<dbReference type="AlphaFoldDB" id="G5H6C0"/>
<protein>
    <recommendedName>
        <fullName evidence="8">tRNA(Ile)-lysidine synthase</fullName>
        <ecNumber evidence="8">6.3.4.19</ecNumber>
    </recommendedName>
    <alternativeName>
        <fullName evidence="8">tRNA(Ile)-2-lysyl-cytidine synthase</fullName>
    </alternativeName>
    <alternativeName>
        <fullName evidence="8">tRNA(Ile)-lysidine synthetase</fullName>
    </alternativeName>
</protein>
<evidence type="ECO:0000256" key="6">
    <source>
        <dbReference type="ARBA" id="ARBA00022840"/>
    </source>
</evidence>
<dbReference type="GeneID" id="92816900"/>
<dbReference type="PANTHER" id="PTHR43033:SF1">
    <property type="entry name" value="TRNA(ILE)-LYSIDINE SYNTHASE-RELATED"/>
    <property type="match status" value="1"/>
</dbReference>
<evidence type="ECO:0000313" key="11">
    <source>
        <dbReference type="Proteomes" id="UP000006008"/>
    </source>
</evidence>